<gene>
    <name evidence="4" type="ORF">GRF29_19g1698219</name>
</gene>
<name>A0AAN6RKE7_9PLEO</name>
<keyword evidence="2" id="KW-1133">Transmembrane helix</keyword>
<feature type="compositionally biased region" description="Pro residues" evidence="1">
    <location>
        <begin position="415"/>
        <end position="425"/>
    </location>
</feature>
<keyword evidence="5" id="KW-1185">Reference proteome</keyword>
<dbReference type="Proteomes" id="UP001280581">
    <property type="component" value="Unassembled WGS sequence"/>
</dbReference>
<feature type="transmembrane region" description="Helical" evidence="2">
    <location>
        <begin position="258"/>
        <end position="282"/>
    </location>
</feature>
<evidence type="ECO:0000313" key="5">
    <source>
        <dbReference type="Proteomes" id="UP001280581"/>
    </source>
</evidence>
<feature type="region of interest" description="Disordered" evidence="1">
    <location>
        <begin position="407"/>
        <end position="427"/>
    </location>
</feature>
<keyword evidence="3" id="KW-0732">Signal</keyword>
<evidence type="ECO:0000256" key="1">
    <source>
        <dbReference type="SAM" id="MobiDB-lite"/>
    </source>
</evidence>
<proteinExistence type="predicted"/>
<keyword evidence="2" id="KW-0812">Transmembrane</keyword>
<organism evidence="4 5">
    <name type="scientific">Pseudopithomyces chartarum</name>
    <dbReference type="NCBI Taxonomy" id="1892770"/>
    <lineage>
        <taxon>Eukaryota</taxon>
        <taxon>Fungi</taxon>
        <taxon>Dikarya</taxon>
        <taxon>Ascomycota</taxon>
        <taxon>Pezizomycotina</taxon>
        <taxon>Dothideomycetes</taxon>
        <taxon>Pleosporomycetidae</taxon>
        <taxon>Pleosporales</taxon>
        <taxon>Massarineae</taxon>
        <taxon>Didymosphaeriaceae</taxon>
        <taxon>Pseudopithomyces</taxon>
    </lineage>
</organism>
<protein>
    <recommendedName>
        <fullName evidence="6">F-box domain-containing protein</fullName>
    </recommendedName>
</protein>
<reference evidence="4 5" key="1">
    <citation type="submission" date="2021-02" db="EMBL/GenBank/DDBJ databases">
        <title>Genome assembly of Pseudopithomyces chartarum.</title>
        <authorList>
            <person name="Jauregui R."/>
            <person name="Singh J."/>
            <person name="Voisey C."/>
        </authorList>
    </citation>
    <scope>NUCLEOTIDE SEQUENCE [LARGE SCALE GENOMIC DNA]</scope>
    <source>
        <strain evidence="4 5">AGR01</strain>
    </source>
</reference>
<feature type="signal peptide" evidence="3">
    <location>
        <begin position="1"/>
        <end position="24"/>
    </location>
</feature>
<evidence type="ECO:0000256" key="2">
    <source>
        <dbReference type="SAM" id="Phobius"/>
    </source>
</evidence>
<dbReference type="AlphaFoldDB" id="A0AAN6RKE7"/>
<sequence>MASIHSCKKSFWLAVLASAVTVAAQSPFWTYTTRYQDCTSTWEGVYSTYTSTTSCAIKSTVTPTGTPYSTEADYYTYGVPDEAIVTAEWYSSGAVPDSDLEPTFDYYASTTTSESTTSTYRLFSMQVTYTAPSSCSSDFTFTTNASVTVPTPVLNQVTPTMVITSTPSPTRHASYIYETWYLSEGQAPFNSEEDYYYTEYIESCTTPYQYNDYSYTYDPYPSATGYSGGGSSGGGSSGGSSRTYCISYYGSGCTDIKVWIIVVASIIPTLFILGVFESYFWFRRLMLGKGCLRFGTVSWICLSVWIACFTRSQSRRSPEDQKLLREKWKQTSFGTALKLWFKWGFRHRYPVPLLGQYSRNTVGIVPEGQPLPAPGMVQMNGTYPGGPPPPPGAFIPNGQGQSYYAPQQGWAPGPNGQPYPMPPPGQVYMPGPNGAVQYYGEQMKNDPSVTTAPVSPINGAPQLAPSPVSTAASNQPPLPTNNVAEAPTSAQQPRPPSLKRPQTSLLSSNLFLYSPHFTTLYHTIPQIQNPKNPATHSTMMLDMNTKLENCRTEKGEKHFPFFLLDLKLKPKSSGANKGTKRLSFLDLPGEIRNQIYNEVVRSSESPSAFLKMSKVSKVSKISNVSKVFKVSKVDRKHAKVKHSMAWTFTQVSKQIRVELRPLVLMARTPRVALRDFAEYINVFHCNLSVEKTHSAVNVGQYNQGDIDAGPTQIPKVVAWISSSGVYGPLPSNGVDLLPILQALDKCPDVAPDFSSRRIFNRELAILDALYRTWKFWRGEVAKFGILEMNLTTMSILNKITDCSEYADGPLCATLMVRYKKSVHNTEEARILALANWVFMTKMRTMHERKLDLEIFFVRPKETYLQPGFKLSIARSGVKLSMAPSGVKLTIAPSGVKMVWFNGWKCRWATLRDDEDRIHDQWCKILITSTQKFEDDERVTGKNMVDRHDTRRLLRKRRSCMWPGLAWRALAGYNKSFGTGTEVDARDCYFPA</sequence>
<feature type="chain" id="PRO_5043031531" description="F-box domain-containing protein" evidence="3">
    <location>
        <begin position="25"/>
        <end position="991"/>
    </location>
</feature>
<feature type="region of interest" description="Disordered" evidence="1">
    <location>
        <begin position="445"/>
        <end position="502"/>
    </location>
</feature>
<accession>A0AAN6RKE7</accession>
<feature type="compositionally biased region" description="Polar residues" evidence="1">
    <location>
        <begin position="467"/>
        <end position="492"/>
    </location>
</feature>
<comment type="caution">
    <text evidence="4">The sequence shown here is derived from an EMBL/GenBank/DDBJ whole genome shotgun (WGS) entry which is preliminary data.</text>
</comment>
<dbReference type="EMBL" id="WVTA01000003">
    <property type="protein sequence ID" value="KAK3214927.1"/>
    <property type="molecule type" value="Genomic_DNA"/>
</dbReference>
<evidence type="ECO:0008006" key="6">
    <source>
        <dbReference type="Google" id="ProtNLM"/>
    </source>
</evidence>
<evidence type="ECO:0000256" key="3">
    <source>
        <dbReference type="SAM" id="SignalP"/>
    </source>
</evidence>
<evidence type="ECO:0000313" key="4">
    <source>
        <dbReference type="EMBL" id="KAK3214927.1"/>
    </source>
</evidence>
<keyword evidence="2" id="KW-0472">Membrane</keyword>